<dbReference type="EMBL" id="OC964461">
    <property type="protein sequence ID" value="CAD7665830.1"/>
    <property type="molecule type" value="Genomic_DNA"/>
</dbReference>
<organism evidence="1">
    <name type="scientific">Oppiella nova</name>
    <dbReference type="NCBI Taxonomy" id="334625"/>
    <lineage>
        <taxon>Eukaryota</taxon>
        <taxon>Metazoa</taxon>
        <taxon>Ecdysozoa</taxon>
        <taxon>Arthropoda</taxon>
        <taxon>Chelicerata</taxon>
        <taxon>Arachnida</taxon>
        <taxon>Acari</taxon>
        <taxon>Acariformes</taxon>
        <taxon>Sarcoptiformes</taxon>
        <taxon>Oribatida</taxon>
        <taxon>Brachypylina</taxon>
        <taxon>Oppioidea</taxon>
        <taxon>Oppiidae</taxon>
        <taxon>Oppiella</taxon>
    </lineage>
</organism>
<keyword evidence="2" id="KW-1185">Reference proteome</keyword>
<sequence length="12" mass="1462">MQQTIHKLFDNS</sequence>
<reference evidence="1" key="1">
    <citation type="submission" date="2020-11" db="EMBL/GenBank/DDBJ databases">
        <authorList>
            <person name="Tran Van P."/>
        </authorList>
    </citation>
    <scope>NUCLEOTIDE SEQUENCE</scope>
</reference>
<dbReference type="Proteomes" id="UP000728032">
    <property type="component" value="Unassembled WGS sequence"/>
</dbReference>
<protein>
    <submittedName>
        <fullName evidence="1">Uncharacterized protein</fullName>
    </submittedName>
</protein>
<name>A0A7R9MSR9_9ACAR</name>
<gene>
    <name evidence="1" type="ORF">ONB1V03_LOCUS22387</name>
</gene>
<evidence type="ECO:0000313" key="1">
    <source>
        <dbReference type="EMBL" id="CAD7665830.1"/>
    </source>
</evidence>
<accession>A0A7R9MSR9</accession>
<evidence type="ECO:0000313" key="2">
    <source>
        <dbReference type="Proteomes" id="UP000728032"/>
    </source>
</evidence>
<proteinExistence type="predicted"/>
<dbReference type="EMBL" id="CAJPVJ010049636">
    <property type="protein sequence ID" value="CAG2182966.1"/>
    <property type="molecule type" value="Genomic_DNA"/>
</dbReference>